<reference evidence="2" key="1">
    <citation type="submission" date="2021-08" db="EMBL/GenBank/DDBJ databases">
        <authorList>
            <person name="Stevens D.C."/>
        </authorList>
    </citation>
    <scope>NUCLEOTIDE SEQUENCE</scope>
    <source>
        <strain evidence="2">DSM 53165</strain>
    </source>
</reference>
<comment type="caution">
    <text evidence="2">The sequence shown here is derived from an EMBL/GenBank/DDBJ whole genome shotgun (WGS) entry which is preliminary data.</text>
</comment>
<sequence>MLELLEHLERLERQQIGEDLELEARADQRPGSQHAERFGGQRVPLDPLRLTDARLLAADHGLGVAPAHGREQVGRRLLRLAVKHQQQR</sequence>
<proteinExistence type="predicted"/>
<evidence type="ECO:0000313" key="3">
    <source>
        <dbReference type="Proteomes" id="UP001139031"/>
    </source>
</evidence>
<dbReference type="RefSeq" id="WP_224190616.1">
    <property type="nucleotide sequence ID" value="NZ_JAIRAU010000002.1"/>
</dbReference>
<feature type="compositionally biased region" description="Basic and acidic residues" evidence="1">
    <location>
        <begin position="23"/>
        <end position="39"/>
    </location>
</feature>
<name>A0ABS7TKV5_9BACT</name>
<keyword evidence="3" id="KW-1185">Reference proteome</keyword>
<organism evidence="2 3">
    <name type="scientific">Nannocystis pusilla</name>
    <dbReference type="NCBI Taxonomy" id="889268"/>
    <lineage>
        <taxon>Bacteria</taxon>
        <taxon>Pseudomonadati</taxon>
        <taxon>Myxococcota</taxon>
        <taxon>Polyangia</taxon>
        <taxon>Nannocystales</taxon>
        <taxon>Nannocystaceae</taxon>
        <taxon>Nannocystis</taxon>
    </lineage>
</organism>
<protein>
    <submittedName>
        <fullName evidence="2">Uncharacterized protein</fullName>
    </submittedName>
</protein>
<gene>
    <name evidence="2" type="ORF">K7C98_06180</name>
</gene>
<accession>A0ABS7TKV5</accession>
<dbReference type="Proteomes" id="UP001139031">
    <property type="component" value="Unassembled WGS sequence"/>
</dbReference>
<evidence type="ECO:0000313" key="2">
    <source>
        <dbReference type="EMBL" id="MBZ5708836.1"/>
    </source>
</evidence>
<evidence type="ECO:0000256" key="1">
    <source>
        <dbReference type="SAM" id="MobiDB-lite"/>
    </source>
</evidence>
<dbReference type="EMBL" id="JAIRAU010000002">
    <property type="protein sequence ID" value="MBZ5708836.1"/>
    <property type="molecule type" value="Genomic_DNA"/>
</dbReference>
<feature type="region of interest" description="Disordered" evidence="1">
    <location>
        <begin position="23"/>
        <end position="42"/>
    </location>
</feature>